<organism evidence="5 6">
    <name type="scientific">Sphingomonas populi</name>
    <dbReference type="NCBI Taxonomy" id="2484750"/>
    <lineage>
        <taxon>Bacteria</taxon>
        <taxon>Pseudomonadati</taxon>
        <taxon>Pseudomonadota</taxon>
        <taxon>Alphaproteobacteria</taxon>
        <taxon>Sphingomonadales</taxon>
        <taxon>Sphingomonadaceae</taxon>
        <taxon>Sphingomonas</taxon>
    </lineage>
</organism>
<evidence type="ECO:0000256" key="2">
    <source>
        <dbReference type="ARBA" id="ARBA00022801"/>
    </source>
</evidence>
<dbReference type="PROSITE" id="PS51770">
    <property type="entry name" value="HOTDOG_ACOT"/>
    <property type="match status" value="1"/>
</dbReference>
<dbReference type="CDD" id="cd03442">
    <property type="entry name" value="BFIT_BACH"/>
    <property type="match status" value="1"/>
</dbReference>
<dbReference type="EMBL" id="SGIS01000004">
    <property type="protein sequence ID" value="RZF65748.1"/>
    <property type="molecule type" value="Genomic_DNA"/>
</dbReference>
<dbReference type="SUPFAM" id="SSF54637">
    <property type="entry name" value="Thioesterase/thiol ester dehydrase-isomerase"/>
    <property type="match status" value="1"/>
</dbReference>
<evidence type="ECO:0000313" key="5">
    <source>
        <dbReference type="EMBL" id="RZF65748.1"/>
    </source>
</evidence>
<dbReference type="GO" id="GO:0052816">
    <property type="term" value="F:long-chain fatty acyl-CoA hydrolase activity"/>
    <property type="evidence" value="ECO:0007669"/>
    <property type="project" value="TreeGrafter"/>
</dbReference>
<dbReference type="InterPro" id="IPR029069">
    <property type="entry name" value="HotDog_dom_sf"/>
</dbReference>
<dbReference type="PANTHER" id="PTHR11049:SF5">
    <property type="entry name" value="ACYL-COA THIOESTER HYDROLASE YCIA"/>
    <property type="match status" value="1"/>
</dbReference>
<keyword evidence="6" id="KW-1185">Reference proteome</keyword>
<dbReference type="Proteomes" id="UP000292085">
    <property type="component" value="Unassembled WGS sequence"/>
</dbReference>
<keyword evidence="2 3" id="KW-0378">Hydrolase</keyword>
<feature type="domain" description="HotDog ACOT-type" evidence="4">
    <location>
        <begin position="7"/>
        <end position="119"/>
    </location>
</feature>
<dbReference type="RefSeq" id="WP_130155326.1">
    <property type="nucleotide sequence ID" value="NZ_SGIS01000004.1"/>
</dbReference>
<dbReference type="GO" id="GO:0005829">
    <property type="term" value="C:cytosol"/>
    <property type="evidence" value="ECO:0007669"/>
    <property type="project" value="TreeGrafter"/>
</dbReference>
<proteinExistence type="inferred from homology"/>
<dbReference type="GO" id="GO:0009062">
    <property type="term" value="P:fatty acid catabolic process"/>
    <property type="evidence" value="ECO:0007669"/>
    <property type="project" value="TreeGrafter"/>
</dbReference>
<dbReference type="PANTHER" id="PTHR11049">
    <property type="entry name" value="ACYL COENZYME A THIOESTER HYDROLASE"/>
    <property type="match status" value="1"/>
</dbReference>
<dbReference type="OrthoDB" id="9801856at2"/>
<comment type="similarity">
    <text evidence="1">Belongs to the acyl coenzyme A hydrolase family.</text>
</comment>
<gene>
    <name evidence="5" type="ORF">EWE75_03560</name>
</gene>
<dbReference type="GO" id="GO:0006637">
    <property type="term" value="P:acyl-CoA metabolic process"/>
    <property type="evidence" value="ECO:0007669"/>
    <property type="project" value="TreeGrafter"/>
</dbReference>
<sequence>MAEPTLPPGEPAIRATAMSADNNPYGTIFVGWLMGQMALAAGSVASRHSGARAPVVAADGLAFTAPVMAGDEVSFYAAIVGTGRSSMTVAVEVWRRDRHGEGTARAARGTFVLVAMGDDGAPKALNTVPPTSDIKPLLEGTL</sequence>
<dbReference type="Gene3D" id="3.10.129.10">
    <property type="entry name" value="Hotdog Thioesterase"/>
    <property type="match status" value="1"/>
</dbReference>
<accession>A0A4V2DDP9</accession>
<dbReference type="InterPro" id="IPR040170">
    <property type="entry name" value="Cytosol_ACT"/>
</dbReference>
<dbReference type="Pfam" id="PF03061">
    <property type="entry name" value="4HBT"/>
    <property type="match status" value="1"/>
</dbReference>
<dbReference type="InterPro" id="IPR033120">
    <property type="entry name" value="HOTDOG_ACOT"/>
</dbReference>
<reference evidence="5 6" key="1">
    <citation type="submission" date="2019-02" db="EMBL/GenBank/DDBJ databases">
        <authorList>
            <person name="Li Y."/>
        </authorList>
    </citation>
    <scope>NUCLEOTIDE SEQUENCE [LARGE SCALE GENOMIC DNA]</scope>
    <source>
        <strain evidence="5 6">3-7</strain>
    </source>
</reference>
<evidence type="ECO:0000256" key="1">
    <source>
        <dbReference type="ARBA" id="ARBA00010458"/>
    </source>
</evidence>
<evidence type="ECO:0000259" key="4">
    <source>
        <dbReference type="PROSITE" id="PS51770"/>
    </source>
</evidence>
<evidence type="ECO:0000256" key="3">
    <source>
        <dbReference type="PROSITE-ProRule" id="PRU01106"/>
    </source>
</evidence>
<dbReference type="InterPro" id="IPR006683">
    <property type="entry name" value="Thioestr_dom"/>
</dbReference>
<protein>
    <submittedName>
        <fullName evidence="5">Acyl-CoA thioesterase</fullName>
    </submittedName>
</protein>
<evidence type="ECO:0000313" key="6">
    <source>
        <dbReference type="Proteomes" id="UP000292085"/>
    </source>
</evidence>
<comment type="caution">
    <text evidence="5">The sequence shown here is derived from an EMBL/GenBank/DDBJ whole genome shotgun (WGS) entry which is preliminary data.</text>
</comment>
<dbReference type="AlphaFoldDB" id="A0A4V2DDP9"/>
<name>A0A4V2DDP9_9SPHN</name>